<evidence type="ECO:0000256" key="1">
    <source>
        <dbReference type="ARBA" id="ARBA00010062"/>
    </source>
</evidence>
<dbReference type="Proteomes" id="UP000186400">
    <property type="component" value="Unassembled WGS sequence"/>
</dbReference>
<evidence type="ECO:0000256" key="3">
    <source>
        <dbReference type="ARBA" id="ARBA00022729"/>
    </source>
</evidence>
<keyword evidence="2" id="KW-0813">Transport</keyword>
<dbReference type="AlphaFoldDB" id="A0A1N6T4A3"/>
<dbReference type="OrthoDB" id="369860at2"/>
<dbReference type="PANTHER" id="PTHR30483">
    <property type="entry name" value="LEUCINE-SPECIFIC-BINDING PROTEIN"/>
    <property type="match status" value="1"/>
</dbReference>
<dbReference type="InterPro" id="IPR051010">
    <property type="entry name" value="BCAA_transport"/>
</dbReference>
<dbReference type="PANTHER" id="PTHR30483:SF6">
    <property type="entry name" value="PERIPLASMIC BINDING PROTEIN OF ABC TRANSPORTER FOR NATURAL AMINO ACIDS"/>
    <property type="match status" value="1"/>
</dbReference>
<dbReference type="InterPro" id="IPR000709">
    <property type="entry name" value="Leu_Ile_Val-bd"/>
</dbReference>
<feature type="transmembrane region" description="Helical" evidence="5">
    <location>
        <begin position="21"/>
        <end position="39"/>
    </location>
</feature>
<evidence type="ECO:0000313" key="8">
    <source>
        <dbReference type="Proteomes" id="UP000186400"/>
    </source>
</evidence>
<evidence type="ECO:0000259" key="6">
    <source>
        <dbReference type="Pfam" id="PF13458"/>
    </source>
</evidence>
<dbReference type="InterPro" id="IPR028081">
    <property type="entry name" value="Leu-bd"/>
</dbReference>
<name>A0A1N6T4A3_9SPIO</name>
<dbReference type="RefSeq" id="WP_076488819.1">
    <property type="nucleotide sequence ID" value="NZ_FTMS01000009.1"/>
</dbReference>
<dbReference type="Gene3D" id="3.40.50.2300">
    <property type="match status" value="2"/>
</dbReference>
<dbReference type="STRING" id="159291.SAMN05920897_109112"/>
<evidence type="ECO:0000256" key="4">
    <source>
        <dbReference type="ARBA" id="ARBA00022970"/>
    </source>
</evidence>
<accession>A0A1N6T4A3</accession>
<proteinExistence type="inferred from homology"/>
<dbReference type="EMBL" id="FTMS01000009">
    <property type="protein sequence ID" value="SIQ48225.1"/>
    <property type="molecule type" value="Genomic_DNA"/>
</dbReference>
<dbReference type="SUPFAM" id="SSF53822">
    <property type="entry name" value="Periplasmic binding protein-like I"/>
    <property type="match status" value="1"/>
</dbReference>
<evidence type="ECO:0000256" key="5">
    <source>
        <dbReference type="SAM" id="Phobius"/>
    </source>
</evidence>
<sequence length="399" mass="44165">MAQFFEHSRQNRWCKGRRSPWSFVRILLLILIVSLAPLFSGCARQDTITIGFLGSLTGSLSDLGRAGRNAVILAVEEQNARGGIKGRSLEVLARDTKQNRETAIARMHALADAGVVAVIGPMTTEIALALQDPSRQRGLVLISPTVSGDALTGVDDFFFRVMETNVKEALSLAEHSYDAEGFRRAAVIYDEANEGYAEPFYQKVRDHFETLGGEIILVESYRSGSGTRFSGVVERLVESGVDGIFLITGAHDAARISQQVRLKAPQVPLLSSSWAMTEELIAHGGNAVEGMVFFNRYMPDPSSAEGARFREAYRQRFSEEPSFAATFSYEAARVLISLLEDTRKREEIKPALLARREFPGVLGPIVFDSYGDVLRQLYRIKVRDGAFRIVGFSSDEEKE</sequence>
<dbReference type="Pfam" id="PF13458">
    <property type="entry name" value="Peripla_BP_6"/>
    <property type="match status" value="1"/>
</dbReference>
<keyword evidence="4" id="KW-0029">Amino-acid transport</keyword>
<keyword evidence="8" id="KW-1185">Reference proteome</keyword>
<keyword evidence="5" id="KW-1133">Transmembrane helix</keyword>
<reference evidence="7 8" key="1">
    <citation type="submission" date="2017-01" db="EMBL/GenBank/DDBJ databases">
        <authorList>
            <person name="Mah S.A."/>
            <person name="Swanson W.J."/>
            <person name="Moy G.W."/>
            <person name="Vacquier V.D."/>
        </authorList>
    </citation>
    <scope>NUCLEOTIDE SEQUENCE [LARGE SCALE GENOMIC DNA]</scope>
    <source>
        <strain evidence="7 8">ASpG1</strain>
    </source>
</reference>
<keyword evidence="3" id="KW-0732">Signal</keyword>
<gene>
    <name evidence="7" type="ORF">SAMN05920897_109112</name>
</gene>
<dbReference type="GO" id="GO:0006865">
    <property type="term" value="P:amino acid transport"/>
    <property type="evidence" value="ECO:0007669"/>
    <property type="project" value="UniProtKB-KW"/>
</dbReference>
<organism evidence="7 8">
    <name type="scientific">Alkalispirochaeta americana</name>
    <dbReference type="NCBI Taxonomy" id="159291"/>
    <lineage>
        <taxon>Bacteria</taxon>
        <taxon>Pseudomonadati</taxon>
        <taxon>Spirochaetota</taxon>
        <taxon>Spirochaetia</taxon>
        <taxon>Spirochaetales</taxon>
        <taxon>Spirochaetaceae</taxon>
        <taxon>Alkalispirochaeta</taxon>
    </lineage>
</organism>
<evidence type="ECO:0000313" key="7">
    <source>
        <dbReference type="EMBL" id="SIQ48225.1"/>
    </source>
</evidence>
<dbReference type="InterPro" id="IPR028082">
    <property type="entry name" value="Peripla_BP_I"/>
</dbReference>
<keyword evidence="5" id="KW-0812">Transmembrane</keyword>
<comment type="similarity">
    <text evidence="1">Belongs to the leucine-binding protein family.</text>
</comment>
<feature type="domain" description="Leucine-binding protein" evidence="6">
    <location>
        <begin position="47"/>
        <end position="383"/>
    </location>
</feature>
<evidence type="ECO:0000256" key="2">
    <source>
        <dbReference type="ARBA" id="ARBA00022448"/>
    </source>
</evidence>
<dbReference type="PRINTS" id="PR00337">
    <property type="entry name" value="LEUILEVALBP"/>
</dbReference>
<keyword evidence="5" id="KW-0472">Membrane</keyword>
<protein>
    <submittedName>
        <fullName evidence="7">Amino acid/amide ABC transporter substrate-binding protein, HAAT family</fullName>
    </submittedName>
</protein>